<dbReference type="Proteomes" id="UP000694941">
    <property type="component" value="Unplaced"/>
</dbReference>
<evidence type="ECO:0000256" key="1">
    <source>
        <dbReference type="ARBA" id="ARBA00005578"/>
    </source>
</evidence>
<name>A0ABM1TQ28_LIMPO</name>
<evidence type="ECO:0000313" key="4">
    <source>
        <dbReference type="RefSeq" id="XP_022257984.1"/>
    </source>
</evidence>
<comment type="similarity">
    <text evidence="1 2">Belongs to the BolA/IbaG family.</text>
</comment>
<gene>
    <name evidence="4" type="primary">LOC106472818</name>
</gene>
<reference evidence="4" key="1">
    <citation type="submission" date="2025-08" db="UniProtKB">
        <authorList>
            <consortium name="RefSeq"/>
        </authorList>
    </citation>
    <scope>IDENTIFICATION</scope>
    <source>
        <tissue evidence="4">Muscle</tissue>
    </source>
</reference>
<dbReference type="GeneID" id="106472818"/>
<protein>
    <submittedName>
        <fullName evidence="4">Uncharacterized protein LOC106472818 isoform X2</fullName>
    </submittedName>
</protein>
<dbReference type="SUPFAM" id="SSF82657">
    <property type="entry name" value="BolA-like"/>
    <property type="match status" value="1"/>
</dbReference>
<dbReference type="Gene3D" id="3.30.300.90">
    <property type="entry name" value="BolA-like"/>
    <property type="match status" value="1"/>
</dbReference>
<proteinExistence type="inferred from homology"/>
<dbReference type="Pfam" id="PF01722">
    <property type="entry name" value="BolA"/>
    <property type="match status" value="1"/>
</dbReference>
<dbReference type="InterPro" id="IPR036065">
    <property type="entry name" value="BolA-like_sf"/>
</dbReference>
<dbReference type="PANTHER" id="PTHR46229:SF2">
    <property type="entry name" value="BOLA-LIKE PROTEIN 1"/>
    <property type="match status" value="1"/>
</dbReference>
<accession>A0ABM1TQ28</accession>
<evidence type="ECO:0000256" key="2">
    <source>
        <dbReference type="RuleBase" id="RU003860"/>
    </source>
</evidence>
<dbReference type="InterPro" id="IPR002634">
    <property type="entry name" value="BolA"/>
</dbReference>
<evidence type="ECO:0000313" key="3">
    <source>
        <dbReference type="Proteomes" id="UP000694941"/>
    </source>
</evidence>
<keyword evidence="3" id="KW-1185">Reference proteome</keyword>
<dbReference type="PANTHER" id="PTHR46229">
    <property type="entry name" value="BOLA TRANSCRIPTION REGULATOR"/>
    <property type="match status" value="1"/>
</dbReference>
<dbReference type="InterPro" id="IPR050961">
    <property type="entry name" value="BolA/IbaG_stress_morph_reg"/>
</dbReference>
<dbReference type="RefSeq" id="XP_022257984.1">
    <property type="nucleotide sequence ID" value="XM_022402276.1"/>
</dbReference>
<organism evidence="3 4">
    <name type="scientific">Limulus polyphemus</name>
    <name type="common">Atlantic horseshoe crab</name>
    <dbReference type="NCBI Taxonomy" id="6850"/>
    <lineage>
        <taxon>Eukaryota</taxon>
        <taxon>Metazoa</taxon>
        <taxon>Ecdysozoa</taxon>
        <taxon>Arthropoda</taxon>
        <taxon>Chelicerata</taxon>
        <taxon>Merostomata</taxon>
        <taxon>Xiphosura</taxon>
        <taxon>Limulidae</taxon>
        <taxon>Limulus</taxon>
    </lineage>
</organism>
<sequence>MTRVSCCKMNNTRIIFRQFQQDLQFCLKRKTYQSIKKRVLSSVTAPEEELIKKSIKEKLLKHFWPVYLDVTNESSKHNVPKGSETHFRVCIVSHQFDEQSLVQRHRHVNQVLQDELKGPVHALAIEFHSFLLP</sequence>